<dbReference type="Proteomes" id="UP000197361">
    <property type="component" value="Unassembled WGS sequence"/>
</dbReference>
<dbReference type="SUPFAM" id="SSF51197">
    <property type="entry name" value="Clavaminate synthase-like"/>
    <property type="match status" value="1"/>
</dbReference>
<keyword evidence="3" id="KW-1185">Reference proteome</keyword>
<dbReference type="Gene3D" id="2.60.120.10">
    <property type="entry name" value="Jelly Rolls"/>
    <property type="match status" value="1"/>
</dbReference>
<reference evidence="2 3" key="1">
    <citation type="journal article" date="2010" name="Int. J. Syst. Evol. Microbiol.">
        <title>Sphingopyxis bauzanensis sp. nov., a psychrophilic bacterium isolated from soil.</title>
        <authorList>
            <person name="Zhang D.C."/>
            <person name="Liu H.C."/>
            <person name="Xin Y.H."/>
            <person name="Zhou Y.G."/>
            <person name="Schinner F."/>
            <person name="Margesin R."/>
        </authorList>
    </citation>
    <scope>NUCLEOTIDE SEQUENCE [LARGE SCALE GENOMIC DNA]</scope>
    <source>
        <strain evidence="2 3">DSM 22271</strain>
    </source>
</reference>
<dbReference type="EMBL" id="NISK01000002">
    <property type="protein sequence ID" value="OWQ97168.1"/>
    <property type="molecule type" value="Genomic_DNA"/>
</dbReference>
<organism evidence="2 3">
    <name type="scientific">Sphingopyxis bauzanensis</name>
    <dbReference type="NCBI Taxonomy" id="651663"/>
    <lineage>
        <taxon>Bacteria</taxon>
        <taxon>Pseudomonadati</taxon>
        <taxon>Pseudomonadota</taxon>
        <taxon>Alphaproteobacteria</taxon>
        <taxon>Sphingomonadales</taxon>
        <taxon>Sphingomonadaceae</taxon>
        <taxon>Sphingopyxis</taxon>
    </lineage>
</organism>
<evidence type="ECO:0000259" key="1">
    <source>
        <dbReference type="PROSITE" id="PS51184"/>
    </source>
</evidence>
<dbReference type="OrthoDB" id="479699at2"/>
<accession>A0A246JVV4</accession>
<evidence type="ECO:0000313" key="2">
    <source>
        <dbReference type="EMBL" id="OWQ97168.1"/>
    </source>
</evidence>
<gene>
    <name evidence="2" type="ORF">CDQ92_08865</name>
</gene>
<evidence type="ECO:0000313" key="3">
    <source>
        <dbReference type="Proteomes" id="UP000197361"/>
    </source>
</evidence>
<comment type="caution">
    <text evidence="2">The sequence shown here is derived from an EMBL/GenBank/DDBJ whole genome shotgun (WGS) entry which is preliminary data.</text>
</comment>
<dbReference type="InterPro" id="IPR041667">
    <property type="entry name" value="Cupin_8"/>
</dbReference>
<proteinExistence type="predicted"/>
<dbReference type="InterPro" id="IPR014710">
    <property type="entry name" value="RmlC-like_jellyroll"/>
</dbReference>
<sequence length="345" mass="38370">MAVAEQGSSFTDRLACVPEREWNEGAGIDALLDGAREPFVLRGLVADWPLVAAGTRGGRAARRYLLDHARERPFKVSIGPPGHDGRLFYDSEMEMNFRIGTGKLADIFAGIDTAEELGENRTVYLASIDIPSHFDGLEEANSIELGDREPLQSIWIGTRTKIAAHNDFPDNLACCAAGRRRFTLFPPSAFRNLYLGPIDNTPAGRVVSMVDFDAPDLAAHPRYANAMAEALTVELEPGDAIFIPSMWWHHVEGLADFNILVNYWWRRTPAWLGQPQAALNHAILAIRDLPAEDKAIWREQFDHYVFDNDGRVTDHIPETARSILAPLTSETAGRLRAFLLRALSK</sequence>
<name>A0A246JVV4_9SPHN</name>
<dbReference type="Pfam" id="PF13621">
    <property type="entry name" value="Cupin_8"/>
    <property type="match status" value="1"/>
</dbReference>
<dbReference type="InterPro" id="IPR003347">
    <property type="entry name" value="JmjC_dom"/>
</dbReference>
<dbReference type="SMART" id="SM00558">
    <property type="entry name" value="JmjC"/>
    <property type="match status" value="1"/>
</dbReference>
<dbReference type="PROSITE" id="PS51184">
    <property type="entry name" value="JMJC"/>
    <property type="match status" value="1"/>
</dbReference>
<feature type="domain" description="JmjC" evidence="1">
    <location>
        <begin position="119"/>
        <end position="282"/>
    </location>
</feature>
<dbReference type="PANTHER" id="PTHR12461:SF105">
    <property type="entry name" value="HYPOXIA-INDUCIBLE FACTOR 1-ALPHA INHIBITOR"/>
    <property type="match status" value="1"/>
</dbReference>
<dbReference type="PANTHER" id="PTHR12461">
    <property type="entry name" value="HYPOXIA-INDUCIBLE FACTOR 1 ALPHA INHIBITOR-RELATED"/>
    <property type="match status" value="1"/>
</dbReference>
<dbReference type="AlphaFoldDB" id="A0A246JVV4"/>
<protein>
    <submittedName>
        <fullName evidence="2">Cupin</fullName>
    </submittedName>
</protein>